<dbReference type="AlphaFoldDB" id="A0A6S7FD72"/>
<gene>
    <name evidence="5" type="primary">yngG_3</name>
    <name evidence="5" type="ORF">LMG6000_03749</name>
</gene>
<keyword evidence="3 5" id="KW-0456">Lyase</keyword>
<proteinExistence type="inferred from homology"/>
<dbReference type="GO" id="GO:0006552">
    <property type="term" value="P:L-leucine catabolic process"/>
    <property type="evidence" value="ECO:0007669"/>
    <property type="project" value="TreeGrafter"/>
</dbReference>
<dbReference type="PANTHER" id="PTHR42738:SF7">
    <property type="entry name" value="HYDROXYMETHYLGLUTARYL-COA LYASE"/>
    <property type="match status" value="1"/>
</dbReference>
<evidence type="ECO:0000313" key="6">
    <source>
        <dbReference type="Proteomes" id="UP000494183"/>
    </source>
</evidence>
<sequence>MNQEIRLCEVGPRDGLQMAKGMMSAADKLRWIRQLADAGLREIEAGSFVSPRLVPQMADTGAILPDVLKIDGLTVVALVCNLKGAIAAYEAGAHALSFPISVSETHSRANVGKGTDAQVDVLASIVDWARAQPRPMRIDAAVATAFGCSLEGTVPVRRVAQVAAATALAGADEIALADTVGYAHPGLVRIAVRATQDAVGARLVKLHLHDTMGLGLANALAGLDEGIRAFDSCLGGLGGCPFAPGASGNIVTEDLVFMLESMGYRTGVDLSRLLEARPLLAQALPQENLRSGVAAAGIPRTYGARAPVPVPSASDARLSGTR</sequence>
<dbReference type="SUPFAM" id="SSF51569">
    <property type="entry name" value="Aldolase"/>
    <property type="match status" value="1"/>
</dbReference>
<keyword evidence="2" id="KW-0479">Metal-binding</keyword>
<reference evidence="5 6" key="1">
    <citation type="submission" date="2020-04" db="EMBL/GenBank/DDBJ databases">
        <authorList>
            <person name="De Canck E."/>
        </authorList>
    </citation>
    <scope>NUCLEOTIDE SEQUENCE [LARGE SCALE GENOMIC DNA]</scope>
    <source>
        <strain evidence="5 6">LMG 6000</strain>
    </source>
</reference>
<evidence type="ECO:0000256" key="3">
    <source>
        <dbReference type="ARBA" id="ARBA00023239"/>
    </source>
</evidence>
<feature type="domain" description="Pyruvate carboxyltransferase" evidence="4">
    <location>
        <begin position="5"/>
        <end position="274"/>
    </location>
</feature>
<evidence type="ECO:0000259" key="4">
    <source>
        <dbReference type="PROSITE" id="PS50991"/>
    </source>
</evidence>
<accession>A0A6S7FD72</accession>
<dbReference type="InterPro" id="IPR013785">
    <property type="entry name" value="Aldolase_TIM"/>
</dbReference>
<comment type="similarity">
    <text evidence="1">Belongs to the HMG-CoA lyase family.</text>
</comment>
<dbReference type="Gene3D" id="3.20.20.70">
    <property type="entry name" value="Aldolase class I"/>
    <property type="match status" value="1"/>
</dbReference>
<dbReference type="PANTHER" id="PTHR42738">
    <property type="entry name" value="HYDROXYMETHYLGLUTARYL-COA LYASE"/>
    <property type="match status" value="1"/>
</dbReference>
<keyword evidence="6" id="KW-1185">Reference proteome</keyword>
<dbReference type="CDD" id="cd07938">
    <property type="entry name" value="DRE_TIM_HMGL"/>
    <property type="match status" value="1"/>
</dbReference>
<dbReference type="EC" id="4.1.3.4" evidence="5"/>
<dbReference type="InterPro" id="IPR000891">
    <property type="entry name" value="PYR_CT"/>
</dbReference>
<dbReference type="PROSITE" id="PS50991">
    <property type="entry name" value="PYR_CT"/>
    <property type="match status" value="1"/>
</dbReference>
<dbReference type="Pfam" id="PF00682">
    <property type="entry name" value="HMGL-like"/>
    <property type="match status" value="1"/>
</dbReference>
<dbReference type="RefSeq" id="WP_063642143.1">
    <property type="nucleotide sequence ID" value="NZ_CADILH010000006.1"/>
</dbReference>
<evidence type="ECO:0000256" key="1">
    <source>
        <dbReference type="ARBA" id="ARBA00009405"/>
    </source>
</evidence>
<evidence type="ECO:0000313" key="5">
    <source>
        <dbReference type="EMBL" id="CAB3934514.1"/>
    </source>
</evidence>
<dbReference type="Proteomes" id="UP000494183">
    <property type="component" value="Unassembled WGS sequence"/>
</dbReference>
<evidence type="ECO:0000256" key="2">
    <source>
        <dbReference type="ARBA" id="ARBA00022723"/>
    </source>
</evidence>
<dbReference type="GO" id="GO:0004419">
    <property type="term" value="F:hydroxymethylglutaryl-CoA lyase activity"/>
    <property type="evidence" value="ECO:0007669"/>
    <property type="project" value="UniProtKB-EC"/>
</dbReference>
<dbReference type="InterPro" id="IPR043594">
    <property type="entry name" value="HMGL"/>
</dbReference>
<dbReference type="EMBL" id="CADILH010000006">
    <property type="protein sequence ID" value="CAB3934514.1"/>
    <property type="molecule type" value="Genomic_DNA"/>
</dbReference>
<dbReference type="NCBIfam" id="NF004283">
    <property type="entry name" value="PRK05692.1"/>
    <property type="match status" value="1"/>
</dbReference>
<protein>
    <submittedName>
        <fullName evidence="5">Hydroxymethylglutaryl-CoA lyase YngG</fullName>
        <ecNumber evidence="5">4.1.3.4</ecNumber>
    </submittedName>
</protein>
<name>A0A6S7FD72_9BURK</name>
<dbReference type="GO" id="GO:0046951">
    <property type="term" value="P:ketone body biosynthetic process"/>
    <property type="evidence" value="ECO:0007669"/>
    <property type="project" value="TreeGrafter"/>
</dbReference>
<dbReference type="GO" id="GO:0046872">
    <property type="term" value="F:metal ion binding"/>
    <property type="evidence" value="ECO:0007669"/>
    <property type="project" value="UniProtKB-KW"/>
</dbReference>
<organism evidence="5 6">
    <name type="scientific">Achromobacter insolitus</name>
    <dbReference type="NCBI Taxonomy" id="217204"/>
    <lineage>
        <taxon>Bacteria</taxon>
        <taxon>Pseudomonadati</taxon>
        <taxon>Pseudomonadota</taxon>
        <taxon>Betaproteobacteria</taxon>
        <taxon>Burkholderiales</taxon>
        <taxon>Alcaligenaceae</taxon>
        <taxon>Achromobacter</taxon>
    </lineage>
</organism>